<proteinExistence type="predicted"/>
<dbReference type="Gramene" id="QL06p014502:mrna">
    <property type="protein sequence ID" value="QL06p014502:mrna"/>
    <property type="gene ID" value="QL06p014502"/>
</dbReference>
<dbReference type="InParanoid" id="A0A7N2R6C6"/>
<organism evidence="2 3">
    <name type="scientific">Quercus lobata</name>
    <name type="common">Valley oak</name>
    <dbReference type="NCBI Taxonomy" id="97700"/>
    <lineage>
        <taxon>Eukaryota</taxon>
        <taxon>Viridiplantae</taxon>
        <taxon>Streptophyta</taxon>
        <taxon>Embryophyta</taxon>
        <taxon>Tracheophyta</taxon>
        <taxon>Spermatophyta</taxon>
        <taxon>Magnoliopsida</taxon>
        <taxon>eudicotyledons</taxon>
        <taxon>Gunneridae</taxon>
        <taxon>Pentapetalae</taxon>
        <taxon>rosids</taxon>
        <taxon>fabids</taxon>
        <taxon>Fagales</taxon>
        <taxon>Fagaceae</taxon>
        <taxon>Quercus</taxon>
    </lineage>
</organism>
<dbReference type="FunCoup" id="A0A7N2R6C6">
    <property type="interactions" value="119"/>
</dbReference>
<feature type="compositionally biased region" description="Basic and acidic residues" evidence="1">
    <location>
        <begin position="149"/>
        <end position="160"/>
    </location>
</feature>
<evidence type="ECO:0000313" key="2">
    <source>
        <dbReference type="EnsemblPlants" id="QL06p014502:mrna"/>
    </source>
</evidence>
<dbReference type="AlphaFoldDB" id="A0A7N2R6C6"/>
<dbReference type="EnsemblPlants" id="QL06p014502:mrna">
    <property type="protein sequence ID" value="QL06p014502:mrna"/>
    <property type="gene ID" value="QL06p014502"/>
</dbReference>
<dbReference type="Gene3D" id="3.40.30.10">
    <property type="entry name" value="Glutaredoxin"/>
    <property type="match status" value="1"/>
</dbReference>
<evidence type="ECO:0008006" key="4">
    <source>
        <dbReference type="Google" id="ProtNLM"/>
    </source>
</evidence>
<accession>A0A7N2R6C6</accession>
<protein>
    <recommendedName>
        <fullName evidence="4">Diacylglycerol O-acyltransferase 3</fullName>
    </recommendedName>
</protein>
<feature type="region of interest" description="Disordered" evidence="1">
    <location>
        <begin position="149"/>
        <end position="190"/>
    </location>
</feature>
<reference evidence="2 3" key="1">
    <citation type="journal article" date="2016" name="G3 (Bethesda)">
        <title>First Draft Assembly and Annotation of the Genome of a California Endemic Oak Quercus lobata Nee (Fagaceae).</title>
        <authorList>
            <person name="Sork V.L."/>
            <person name="Fitz-Gibbon S.T."/>
            <person name="Puiu D."/>
            <person name="Crepeau M."/>
            <person name="Gugger P.F."/>
            <person name="Sherman R."/>
            <person name="Stevens K."/>
            <person name="Langley C.H."/>
            <person name="Pellegrini M."/>
            <person name="Salzberg S.L."/>
        </authorList>
    </citation>
    <scope>NUCLEOTIDE SEQUENCE [LARGE SCALE GENOMIC DNA]</scope>
    <source>
        <strain evidence="2 3">cv. SW786</strain>
    </source>
</reference>
<gene>
    <name evidence="2" type="primary">LOC115950776</name>
</gene>
<dbReference type="CDD" id="cd02980">
    <property type="entry name" value="TRX_Fd_family"/>
    <property type="match status" value="1"/>
</dbReference>
<feature type="region of interest" description="Disordered" evidence="1">
    <location>
        <begin position="223"/>
        <end position="243"/>
    </location>
</feature>
<evidence type="ECO:0000313" key="3">
    <source>
        <dbReference type="Proteomes" id="UP000594261"/>
    </source>
</evidence>
<dbReference type="GeneID" id="115950776"/>
<dbReference type="EMBL" id="LRBV02000006">
    <property type="status" value="NOT_ANNOTATED_CDS"/>
    <property type="molecule type" value="Genomic_DNA"/>
</dbReference>
<reference evidence="2" key="2">
    <citation type="submission" date="2021-01" db="UniProtKB">
        <authorList>
            <consortium name="EnsemblPlants"/>
        </authorList>
    </citation>
    <scope>IDENTIFICATION</scope>
</reference>
<name>A0A7N2R6C6_QUELO</name>
<keyword evidence="3" id="KW-1185">Reference proteome</keyword>
<evidence type="ECO:0000256" key="1">
    <source>
        <dbReference type="SAM" id="MobiDB-lite"/>
    </source>
</evidence>
<dbReference type="KEGG" id="qlo:115950776"/>
<dbReference type="SUPFAM" id="SSF52833">
    <property type="entry name" value="Thioredoxin-like"/>
    <property type="match status" value="1"/>
</dbReference>
<dbReference type="OMA" id="KNGPNIR"/>
<dbReference type="OrthoDB" id="913780at2759"/>
<dbReference type="Proteomes" id="UP000594261">
    <property type="component" value="Chromosome 6"/>
</dbReference>
<sequence length="385" mass="41775">MEVSGVTFRRVPCLSGAVIETHFENTKPCRAAMRVRPPRKFSMVMNSGFCDNRHTQYYYAGTGLRCVGLEKKEEKKKKKKKEKNGSDELTPKKKLKLLESLTRDLSKFSDIGFGLDSDNDLLHQVQGKVLSDAADVLMKQLQHLRAEEEELKRKRKEEKAKHKATQMNRMVDCESSSSESSESSDSECEDVIDMSNLRSEPLAQTAEPVVDVHSLSQKTATTLTLPSTLTQEGNTTEANGLGDHRLDINGVECCIRTSTSFSSGSAVSHNESSSSVTVPSSAKRIEVCMGKKCGKSGGPALLEEFERVVGVEGAVVGCKCLGKCKDGPNVRVLNSFDGSHADGVDVSVRTPTNPLFIGVGLDDVGVIVANFLGDEQKDLGLAAAV</sequence>
<dbReference type="RefSeq" id="XP_030923876.1">
    <property type="nucleotide sequence ID" value="XM_031068016.1"/>
</dbReference>
<dbReference type="InterPro" id="IPR036249">
    <property type="entry name" value="Thioredoxin-like_sf"/>
</dbReference>